<reference evidence="2" key="1">
    <citation type="submission" date="2013-08" db="EMBL/GenBank/DDBJ databases">
        <authorList>
            <person name="Mendez C."/>
            <person name="Richter M."/>
            <person name="Ferrer M."/>
            <person name="Sanchez J."/>
        </authorList>
    </citation>
    <scope>NUCLEOTIDE SEQUENCE</scope>
</reference>
<dbReference type="AlphaFoldDB" id="T1B614"/>
<evidence type="ECO:0000313" key="2">
    <source>
        <dbReference type="EMBL" id="EQD48404.1"/>
    </source>
</evidence>
<organism evidence="2">
    <name type="scientific">mine drainage metagenome</name>
    <dbReference type="NCBI Taxonomy" id="410659"/>
    <lineage>
        <taxon>unclassified sequences</taxon>
        <taxon>metagenomes</taxon>
        <taxon>ecological metagenomes</taxon>
    </lineage>
</organism>
<sequence>MKKETGYAFLSNSRTSVLEKEGEIVWFPCPRFDSKSIFSKILDEKIGGSFSIRPEGKYKVSTSYIGNSLVAKSTFSTPTGKLEVTDFLPLGLPSIIRIFDSDVPFTVGISPMFNYGKTYPKIEVFADGIRFKNPESEESFEISIKGRFRNCENGNLKFDPGKGHMLTL</sequence>
<comment type="caution">
    <text evidence="2">The sequence shown here is derived from an EMBL/GenBank/DDBJ whole genome shotgun (WGS) entry which is preliminary data.</text>
</comment>
<feature type="non-terminal residue" evidence="2">
    <location>
        <position position="168"/>
    </location>
</feature>
<reference evidence="2" key="2">
    <citation type="journal article" date="2014" name="ISME J.">
        <title>Microbial stratification in low pH oxic and suboxic macroscopic growths along an acid mine drainage.</title>
        <authorList>
            <person name="Mendez-Garcia C."/>
            <person name="Mesa V."/>
            <person name="Sprenger R.R."/>
            <person name="Richter M."/>
            <person name="Diez M.S."/>
            <person name="Solano J."/>
            <person name="Bargiela R."/>
            <person name="Golyshina O.V."/>
            <person name="Manteca A."/>
            <person name="Ramos J.L."/>
            <person name="Gallego J.R."/>
            <person name="Llorente I."/>
            <person name="Martins Dos Santos V.A."/>
            <person name="Jensen O.N."/>
            <person name="Pelaez A.I."/>
            <person name="Sanchez J."/>
            <person name="Ferrer M."/>
        </authorList>
    </citation>
    <scope>NUCLEOTIDE SEQUENCE</scope>
</reference>
<gene>
    <name evidence="2" type="ORF">B1A_14061</name>
</gene>
<dbReference type="EMBL" id="AUZX01010308">
    <property type="protein sequence ID" value="EQD48404.1"/>
    <property type="molecule type" value="Genomic_DNA"/>
</dbReference>
<dbReference type="GO" id="GO:0016787">
    <property type="term" value="F:hydrolase activity"/>
    <property type="evidence" value="ECO:0007669"/>
    <property type="project" value="UniProtKB-KW"/>
</dbReference>
<evidence type="ECO:0000259" key="1">
    <source>
        <dbReference type="Pfam" id="PF19291"/>
    </source>
</evidence>
<name>T1B614_9ZZZZ</name>
<proteinExistence type="predicted"/>
<keyword evidence="2" id="KW-0378">Hydrolase</keyword>
<feature type="domain" description="Trehalase-like N-terminal" evidence="1">
    <location>
        <begin position="9"/>
        <end position="132"/>
    </location>
</feature>
<dbReference type="Pfam" id="PF19291">
    <property type="entry name" value="TREH_N"/>
    <property type="match status" value="1"/>
</dbReference>
<accession>T1B614</accession>
<protein>
    <submittedName>
        <fullName evidence="2">Glycoside hydrolase 15</fullName>
    </submittedName>
</protein>
<dbReference type="InterPro" id="IPR045582">
    <property type="entry name" value="Trehalase-like_N"/>
</dbReference>